<dbReference type="Proteomes" id="UP000223759">
    <property type="component" value="Unassembled WGS sequence"/>
</dbReference>
<dbReference type="HAMAP" id="MF_01428">
    <property type="entry name" value="Glu_Q_tRNA_synth"/>
    <property type="match status" value="1"/>
</dbReference>
<dbReference type="OrthoDB" id="9807503at2"/>
<dbReference type="GO" id="GO:0005524">
    <property type="term" value="F:ATP binding"/>
    <property type="evidence" value="ECO:0007669"/>
    <property type="project" value="UniProtKB-KW"/>
</dbReference>
<feature type="binding site" evidence="7">
    <location>
        <position position="102"/>
    </location>
    <ligand>
        <name>Zn(2+)</name>
        <dbReference type="ChEBI" id="CHEBI:29105"/>
    </ligand>
</feature>
<dbReference type="PANTHER" id="PTHR43311:SF1">
    <property type="entry name" value="GLUTAMYL-Q TRNA(ASP) SYNTHETASE"/>
    <property type="match status" value="1"/>
</dbReference>
<keyword evidence="4 7" id="KW-0862">Zinc</keyword>
<dbReference type="InterPro" id="IPR014729">
    <property type="entry name" value="Rossmann-like_a/b/a_fold"/>
</dbReference>
<feature type="binding site" evidence="7">
    <location>
        <position position="104"/>
    </location>
    <ligand>
        <name>Zn(2+)</name>
        <dbReference type="ChEBI" id="CHEBI:29105"/>
    </ligand>
</feature>
<keyword evidence="3 7" id="KW-0547">Nucleotide-binding</keyword>
<feature type="binding site" evidence="7">
    <location>
        <position position="240"/>
    </location>
    <ligand>
        <name>ATP</name>
        <dbReference type="ChEBI" id="CHEBI:30616"/>
    </ligand>
</feature>
<comment type="function">
    <text evidence="7">Catalyzes the tRNA-independent activation of glutamate in presence of ATP and the subsequent transfer of glutamate onto a tRNA(Asp). Glutamate is transferred on the 2-amino-5-(4,5-dihydroxy-2-cyclopenten-1-yl) moiety of the queuosine in the wobble position of the QUC anticodon.</text>
</comment>
<keyword evidence="6 7" id="KW-0030">Aminoacyl-tRNA synthetase</keyword>
<feature type="binding site" evidence="7">
    <location>
        <position position="127"/>
    </location>
    <ligand>
        <name>Zn(2+)</name>
        <dbReference type="ChEBI" id="CHEBI:29105"/>
    </ligand>
</feature>
<dbReference type="InterPro" id="IPR020058">
    <property type="entry name" value="Glu/Gln-tRNA-synth_Ib_cat-dom"/>
</dbReference>
<dbReference type="EMBL" id="FTPK01000001">
    <property type="protein sequence ID" value="SIT66070.1"/>
    <property type="molecule type" value="Genomic_DNA"/>
</dbReference>
<name>A0A1R3VNA8_9GAMM</name>
<dbReference type="GO" id="GO:0006424">
    <property type="term" value="P:glutamyl-tRNA aminoacylation"/>
    <property type="evidence" value="ECO:0007669"/>
    <property type="project" value="InterPro"/>
</dbReference>
<evidence type="ECO:0000256" key="4">
    <source>
        <dbReference type="ARBA" id="ARBA00022833"/>
    </source>
</evidence>
<protein>
    <recommendedName>
        <fullName evidence="7">Glutamyl-Q tRNA(Asp) synthetase</fullName>
        <shortName evidence="7">Glu-Q-RSs</shortName>
        <ecNumber evidence="7">6.1.1.-</ecNumber>
    </recommendedName>
</protein>
<dbReference type="GO" id="GO:0006400">
    <property type="term" value="P:tRNA modification"/>
    <property type="evidence" value="ECO:0007669"/>
    <property type="project" value="InterPro"/>
</dbReference>
<keyword evidence="11" id="KW-1185">Reference proteome</keyword>
<dbReference type="SUPFAM" id="SSF52374">
    <property type="entry name" value="Nucleotidylyl transferase"/>
    <property type="match status" value="1"/>
</dbReference>
<feature type="binding site" evidence="7">
    <location>
        <position position="181"/>
    </location>
    <ligand>
        <name>L-glutamate</name>
        <dbReference type="ChEBI" id="CHEBI:29985"/>
    </ligand>
</feature>
<gene>
    <name evidence="7" type="primary">gluQ</name>
    <name evidence="10" type="ORF">SAMN05216526_0468</name>
</gene>
<feature type="binding site" evidence="7">
    <location>
        <position position="123"/>
    </location>
    <ligand>
        <name>Zn(2+)</name>
        <dbReference type="ChEBI" id="CHEBI:29105"/>
    </ligand>
</feature>
<dbReference type="GO" id="GO:0004818">
    <property type="term" value="F:glutamate-tRNA ligase activity"/>
    <property type="evidence" value="ECO:0007669"/>
    <property type="project" value="TreeGrafter"/>
</dbReference>
<dbReference type="Pfam" id="PF00749">
    <property type="entry name" value="tRNA-synt_1c"/>
    <property type="match status" value="1"/>
</dbReference>
<dbReference type="GO" id="GO:0005829">
    <property type="term" value="C:cytosol"/>
    <property type="evidence" value="ECO:0007669"/>
    <property type="project" value="TreeGrafter"/>
</dbReference>
<dbReference type="GO" id="GO:0008270">
    <property type="term" value="F:zinc ion binding"/>
    <property type="evidence" value="ECO:0007669"/>
    <property type="project" value="UniProtKB-UniRule"/>
</dbReference>
<keyword evidence="5 7" id="KW-0067">ATP-binding</keyword>
<reference evidence="10 11" key="1">
    <citation type="submission" date="2017-01" db="EMBL/GenBank/DDBJ databases">
        <authorList>
            <person name="Mah S.A."/>
            <person name="Swanson W.J."/>
            <person name="Moy G.W."/>
            <person name="Vacquier V.D."/>
        </authorList>
    </citation>
    <scope>NUCLEOTIDE SEQUENCE [LARGE SCALE GENOMIC DNA]</scope>
    <source>
        <strain evidence="10 11">M9</strain>
    </source>
</reference>
<dbReference type="Gene3D" id="3.40.50.620">
    <property type="entry name" value="HUPs"/>
    <property type="match status" value="1"/>
</dbReference>
<accession>A0A1R3VNA8</accession>
<feature type="binding site" evidence="7">
    <location>
        <begin position="10"/>
        <end position="14"/>
    </location>
    <ligand>
        <name>L-glutamate</name>
        <dbReference type="ChEBI" id="CHEBI:29985"/>
    </ligand>
</feature>
<dbReference type="AlphaFoldDB" id="A0A1R3VNA8"/>
<dbReference type="PANTHER" id="PTHR43311">
    <property type="entry name" value="GLUTAMATE--TRNA LIGASE"/>
    <property type="match status" value="1"/>
</dbReference>
<dbReference type="InterPro" id="IPR022380">
    <property type="entry name" value="Glu-Q_tRNA(Asp)_Synthase"/>
</dbReference>
<dbReference type="NCBIfam" id="TIGR03838">
    <property type="entry name" value="queuosine_YadB"/>
    <property type="match status" value="1"/>
</dbReference>
<dbReference type="NCBIfam" id="NF004315">
    <property type="entry name" value="PRK05710.1-4"/>
    <property type="match status" value="1"/>
</dbReference>
<evidence type="ECO:0000256" key="1">
    <source>
        <dbReference type="ARBA" id="ARBA00022598"/>
    </source>
</evidence>
<dbReference type="NCBIfam" id="NF004313">
    <property type="entry name" value="PRK05710.1-2"/>
    <property type="match status" value="1"/>
</dbReference>
<evidence type="ECO:0000313" key="10">
    <source>
        <dbReference type="EMBL" id="SIT66070.1"/>
    </source>
</evidence>
<keyword evidence="1 7" id="KW-0436">Ligase</keyword>
<dbReference type="InterPro" id="IPR049940">
    <property type="entry name" value="GluQ/Sye"/>
</dbReference>
<feature type="binding site" evidence="7">
    <location>
        <position position="199"/>
    </location>
    <ligand>
        <name>L-glutamate</name>
        <dbReference type="ChEBI" id="CHEBI:29985"/>
    </ligand>
</feature>
<comment type="similarity">
    <text evidence="7">Belongs to the class-I aminoacyl-tRNA synthetase family. GluQ subfamily.</text>
</comment>
<keyword evidence="8" id="KW-0648">Protein biosynthesis</keyword>
<evidence type="ECO:0000256" key="3">
    <source>
        <dbReference type="ARBA" id="ARBA00022741"/>
    </source>
</evidence>
<feature type="short sequence motif" description="'HIGH' region" evidence="7">
    <location>
        <begin position="13"/>
        <end position="23"/>
    </location>
</feature>
<dbReference type="PRINTS" id="PR00987">
    <property type="entry name" value="TRNASYNTHGLU"/>
</dbReference>
<evidence type="ECO:0000256" key="2">
    <source>
        <dbReference type="ARBA" id="ARBA00022723"/>
    </source>
</evidence>
<evidence type="ECO:0000259" key="9">
    <source>
        <dbReference type="Pfam" id="PF00749"/>
    </source>
</evidence>
<dbReference type="NCBIfam" id="NF004314">
    <property type="entry name" value="PRK05710.1-3"/>
    <property type="match status" value="1"/>
</dbReference>
<evidence type="ECO:0000256" key="6">
    <source>
        <dbReference type="ARBA" id="ARBA00023146"/>
    </source>
</evidence>
<feature type="domain" description="Glutamyl/glutaminyl-tRNA synthetase class Ib catalytic" evidence="9">
    <location>
        <begin position="8"/>
        <end position="259"/>
    </location>
</feature>
<evidence type="ECO:0000256" key="8">
    <source>
        <dbReference type="RuleBase" id="RU363037"/>
    </source>
</evidence>
<feature type="short sequence motif" description="'KMSKS' region" evidence="7">
    <location>
        <begin position="237"/>
        <end position="241"/>
    </location>
</feature>
<evidence type="ECO:0000313" key="11">
    <source>
        <dbReference type="Proteomes" id="UP000223759"/>
    </source>
</evidence>
<proteinExistence type="inferred from homology"/>
<keyword evidence="2 7" id="KW-0479">Metal-binding</keyword>
<organism evidence="10 11">
    <name type="scientific">Ectothiorhodosinus mongolicus</name>
    <dbReference type="NCBI Taxonomy" id="233100"/>
    <lineage>
        <taxon>Bacteria</taxon>
        <taxon>Pseudomonadati</taxon>
        <taxon>Pseudomonadota</taxon>
        <taxon>Gammaproteobacteria</taxon>
        <taxon>Chromatiales</taxon>
        <taxon>Ectothiorhodospiraceae</taxon>
        <taxon>Ectothiorhodosinus</taxon>
    </lineage>
</organism>
<sequence>MLKQGRYRGRFAPSPTGPLHLGSLISALASFLDARAHKGAWLVRIEDLDPPREQAGAVEAILDSLHAHGLQWDEGPLYQSSRQVAYQEALQQLKQQNTLFACGCSRADIASAASRHGPEGPIYPGTCRQGLNGDDGGRTLRLKVGDACISFIDRQQGLCQQSLADEVGDFVLRRADGLMAYQLAVVVDDAWQGITHVVRGHDLLLSTPRQIYLQQCLGLPTPHYLHHALIRGADGDKLSKQTGASALDNKQAMDNLRLAMAFLGLKESADGITPNLTQSLEWATDEWRRVTLQPC</sequence>
<dbReference type="RefSeq" id="WP_076754576.1">
    <property type="nucleotide sequence ID" value="NZ_CP023018.1"/>
</dbReference>
<dbReference type="EC" id="6.1.1.-" evidence="7"/>
<comment type="cofactor">
    <cofactor evidence="7">
        <name>Zn(2+)</name>
        <dbReference type="ChEBI" id="CHEBI:29105"/>
    </cofactor>
    <text evidence="7">Binds 1 zinc ion per subunit.</text>
</comment>
<evidence type="ECO:0000256" key="5">
    <source>
        <dbReference type="ARBA" id="ARBA00022840"/>
    </source>
</evidence>
<dbReference type="STRING" id="233100.SAMN05216526_0468"/>
<feature type="binding site" evidence="7">
    <location>
        <position position="46"/>
    </location>
    <ligand>
        <name>L-glutamate</name>
        <dbReference type="ChEBI" id="CHEBI:29985"/>
    </ligand>
</feature>
<evidence type="ECO:0000256" key="7">
    <source>
        <dbReference type="HAMAP-Rule" id="MF_01428"/>
    </source>
</evidence>
<dbReference type="InterPro" id="IPR000924">
    <property type="entry name" value="Glu/Gln-tRNA-synth"/>
</dbReference>